<name>A0AAE3D8Q7_9FIRM</name>
<dbReference type="Proteomes" id="UP001197795">
    <property type="component" value="Unassembled WGS sequence"/>
</dbReference>
<accession>A0AAE3D8Q7</accession>
<evidence type="ECO:0000313" key="2">
    <source>
        <dbReference type="Proteomes" id="UP001197795"/>
    </source>
</evidence>
<sequence>MKTQGAVMEQADTIIQIPHFYGSLKGMQDKFDKYARQDAFTGSTREEWEAWKETSRETLKDLLGWKYMETCDLAPRVEEVVELENGIRREKVILQVEPEVYMPMYILIPPKQSEEKQKCFLALPGHQGAGKFSVAGRNDIPAVKRMIEFYHYDYGMQLAKRGYVAICPDCRGFGERRDEALQKGTDEKSFLTSTCFHLAHMAEPLGETVAGMCTWDASRLIDYVYERGEWDTDDLGVVGFSGGGMQTLWISALDDRVKKCIISGYLYGYRDALLLLNGNCSCNYVPHLWEHFDMGDIASLIAPRPLAVQSCRDDHLNGPRGLMNVTEQLDIVRKAYSLYGKEEYPLHDVREGDHCWHEEVLDIALPRL</sequence>
<evidence type="ECO:0000313" key="1">
    <source>
        <dbReference type="EMBL" id="MCC2120872.1"/>
    </source>
</evidence>
<dbReference type="Gene3D" id="3.40.50.1820">
    <property type="entry name" value="alpha/beta hydrolase"/>
    <property type="match status" value="1"/>
</dbReference>
<dbReference type="SUPFAM" id="SSF53474">
    <property type="entry name" value="alpha/beta-Hydrolases"/>
    <property type="match status" value="1"/>
</dbReference>
<proteinExistence type="predicted"/>
<comment type="caution">
    <text evidence="1">The sequence shown here is derived from an EMBL/GenBank/DDBJ whole genome shotgun (WGS) entry which is preliminary data.</text>
</comment>
<organism evidence="1 2">
    <name type="scientific">Waltera acetigignens</name>
    <dbReference type="NCBI Taxonomy" id="2981769"/>
    <lineage>
        <taxon>Bacteria</taxon>
        <taxon>Bacillati</taxon>
        <taxon>Bacillota</taxon>
        <taxon>Clostridia</taxon>
        <taxon>Lachnospirales</taxon>
        <taxon>Lachnospiraceae</taxon>
        <taxon>Waltera</taxon>
    </lineage>
</organism>
<reference evidence="1 2" key="1">
    <citation type="submission" date="2021-10" db="EMBL/GenBank/DDBJ databases">
        <title>Anaerobic single-cell dispensing facilitates the cultivation of human gut bacteria.</title>
        <authorList>
            <person name="Afrizal A."/>
        </authorList>
    </citation>
    <scope>NUCLEOTIDE SEQUENCE [LARGE SCALE GENOMIC DNA]</scope>
    <source>
        <strain evidence="1 2">CLA-AA-H273</strain>
    </source>
</reference>
<keyword evidence="1" id="KW-0378">Hydrolase</keyword>
<dbReference type="PANTHER" id="PTHR22946:SF8">
    <property type="entry name" value="ACETYL XYLAN ESTERASE DOMAIN-CONTAINING PROTEIN"/>
    <property type="match status" value="1"/>
</dbReference>
<dbReference type="AlphaFoldDB" id="A0AAE3D8Q7"/>
<dbReference type="RefSeq" id="WP_227064731.1">
    <property type="nucleotide sequence ID" value="NZ_JAJEPV010000047.1"/>
</dbReference>
<dbReference type="GO" id="GO:0016787">
    <property type="term" value="F:hydrolase activity"/>
    <property type="evidence" value="ECO:0007669"/>
    <property type="project" value="UniProtKB-KW"/>
</dbReference>
<keyword evidence="2" id="KW-1185">Reference proteome</keyword>
<gene>
    <name evidence="1" type="ORF">LKD75_14965</name>
</gene>
<dbReference type="InterPro" id="IPR025890">
    <property type="entry name" value="Abhydrolase_bac"/>
</dbReference>
<dbReference type="Pfam" id="PF12715">
    <property type="entry name" value="Abhydrolase_7"/>
    <property type="match status" value="1"/>
</dbReference>
<dbReference type="PANTHER" id="PTHR22946">
    <property type="entry name" value="DIENELACTONE HYDROLASE DOMAIN-CONTAINING PROTEIN-RELATED"/>
    <property type="match status" value="1"/>
</dbReference>
<dbReference type="EMBL" id="JAJEPV010000047">
    <property type="protein sequence ID" value="MCC2120872.1"/>
    <property type="molecule type" value="Genomic_DNA"/>
</dbReference>
<dbReference type="InterPro" id="IPR029058">
    <property type="entry name" value="AB_hydrolase_fold"/>
</dbReference>
<protein>
    <submittedName>
        <fullName evidence="1">Dienelactone hydrolase family protein</fullName>
    </submittedName>
</protein>
<dbReference type="InterPro" id="IPR050261">
    <property type="entry name" value="FrsA_esterase"/>
</dbReference>